<gene>
    <name evidence="2" type="ORF">UREG_01911</name>
</gene>
<organism evidence="2 3">
    <name type="scientific">Uncinocarpus reesii (strain UAMH 1704)</name>
    <dbReference type="NCBI Taxonomy" id="336963"/>
    <lineage>
        <taxon>Eukaryota</taxon>
        <taxon>Fungi</taxon>
        <taxon>Dikarya</taxon>
        <taxon>Ascomycota</taxon>
        <taxon>Pezizomycotina</taxon>
        <taxon>Eurotiomycetes</taxon>
        <taxon>Eurotiomycetidae</taxon>
        <taxon>Onygenales</taxon>
        <taxon>Onygenaceae</taxon>
        <taxon>Uncinocarpus</taxon>
    </lineage>
</organism>
<dbReference type="HOGENOM" id="CLU_461653_0_0_1"/>
<dbReference type="VEuPathDB" id="FungiDB:UREG_01911"/>
<feature type="region of interest" description="Disordered" evidence="1">
    <location>
        <begin position="1"/>
        <end position="22"/>
    </location>
</feature>
<protein>
    <submittedName>
        <fullName evidence="2">Uncharacterized protein</fullName>
    </submittedName>
</protein>
<dbReference type="InParanoid" id="C4JJV4"/>
<name>C4JJV4_UNCRE</name>
<dbReference type="Proteomes" id="UP000002058">
    <property type="component" value="Unassembled WGS sequence"/>
</dbReference>
<dbReference type="EMBL" id="CH476615">
    <property type="protein sequence ID" value="EEP77062.1"/>
    <property type="molecule type" value="Genomic_DNA"/>
</dbReference>
<accession>C4JJV4</accession>
<sequence>MTPPATAPPVSGALTDVKNRKESKISLSRLSHRLREKFSRESRLTKRPLSSISTIEVENGEEVGSSGDVVSASTSILANIAASDGGYDSDARNILTPQIVAQLAAGPHGTSSNRPHRILDPVEDEWEASQASHQLGYDGTAQGSSDLRLSVSSFEDAATPRYSEQIFPPLGDTIERDIGSGEPDVHSREAEIPEFSTPTRTSNFAGEDNDHASLKVVDRTTILAWPFETLKENESPCSGKLSTSMRGALPNGQHTKRSISFLNGEPQNIYASLSNQEDPLVEGVKGRPEYKNPRLGMDFNLTELEESGSKYSTDNGDSCEGGQIPKASSSPELHIPRVRPRQSTIQLEQEELPNQTKTSANLIQSRFIENLEDVFVDNCNDTRDTNNDPLRVETRKTSQGWLSGGKRVGYNYDFVLGHNSPPQIQGDSTNSYGPPDIKASEAREEDLKKETKLDTASIGFQEPADTGLQRSDRKSHGLFPRFSDFMKSRRRHLSSSESALTDAMLCEARGSNLHMPPDENDSTTCNGKNRQFLGKWKRRSISDNTGRQSSMRKSRHDKKPVHPEENGSRMVTHQTDTGTSEHSQADSDIGK</sequence>
<feature type="region of interest" description="Disordered" evidence="1">
    <location>
        <begin position="514"/>
        <end position="591"/>
    </location>
</feature>
<reference evidence="3" key="1">
    <citation type="journal article" date="2009" name="Genome Res.">
        <title>Comparative genomic analyses of the human fungal pathogens Coccidioides and their relatives.</title>
        <authorList>
            <person name="Sharpton T.J."/>
            <person name="Stajich J.E."/>
            <person name="Rounsley S.D."/>
            <person name="Gardner M.J."/>
            <person name="Wortman J.R."/>
            <person name="Jordar V.S."/>
            <person name="Maiti R."/>
            <person name="Kodira C.D."/>
            <person name="Neafsey D.E."/>
            <person name="Zeng Q."/>
            <person name="Hung C.-Y."/>
            <person name="McMahan C."/>
            <person name="Muszewska A."/>
            <person name="Grynberg M."/>
            <person name="Mandel M.A."/>
            <person name="Kellner E.M."/>
            <person name="Barker B.M."/>
            <person name="Galgiani J.N."/>
            <person name="Orbach M.J."/>
            <person name="Kirkland T.N."/>
            <person name="Cole G.T."/>
            <person name="Henn M.R."/>
            <person name="Birren B.W."/>
            <person name="Taylor J.W."/>
        </authorList>
    </citation>
    <scope>NUCLEOTIDE SEQUENCE [LARGE SCALE GENOMIC DNA]</scope>
    <source>
        <strain evidence="3">UAMH 1704</strain>
    </source>
</reference>
<dbReference type="RefSeq" id="XP_002542395.1">
    <property type="nucleotide sequence ID" value="XM_002542349.1"/>
</dbReference>
<evidence type="ECO:0000313" key="2">
    <source>
        <dbReference type="EMBL" id="EEP77062.1"/>
    </source>
</evidence>
<feature type="region of interest" description="Disordered" evidence="1">
    <location>
        <begin position="233"/>
        <end position="259"/>
    </location>
</feature>
<dbReference type="KEGG" id="ure:UREG_01911"/>
<feature type="compositionally biased region" description="Basic residues" evidence="1">
    <location>
        <begin position="550"/>
        <end position="559"/>
    </location>
</feature>
<proteinExistence type="predicted"/>
<keyword evidence="3" id="KW-1185">Reference proteome</keyword>
<feature type="region of interest" description="Disordered" evidence="1">
    <location>
        <begin position="181"/>
        <end position="202"/>
    </location>
</feature>
<dbReference type="GeneID" id="8441673"/>
<dbReference type="OrthoDB" id="4226789at2759"/>
<dbReference type="eggNOG" id="ENOG502RPXQ">
    <property type="taxonomic scope" value="Eukaryota"/>
</dbReference>
<feature type="compositionally biased region" description="Basic and acidic residues" evidence="1">
    <location>
        <begin position="181"/>
        <end position="191"/>
    </location>
</feature>
<evidence type="ECO:0000256" key="1">
    <source>
        <dbReference type="SAM" id="MobiDB-lite"/>
    </source>
</evidence>
<feature type="compositionally biased region" description="Polar residues" evidence="1">
    <location>
        <begin position="569"/>
        <end position="582"/>
    </location>
</feature>
<feature type="region of interest" description="Disordered" evidence="1">
    <location>
        <begin position="307"/>
        <end position="337"/>
    </location>
</feature>
<evidence type="ECO:0000313" key="3">
    <source>
        <dbReference type="Proteomes" id="UP000002058"/>
    </source>
</evidence>
<dbReference type="AlphaFoldDB" id="C4JJV4"/>